<keyword evidence="3" id="KW-1185">Reference proteome</keyword>
<accession>A0A2T3AEU8</accession>
<proteinExistence type="predicted"/>
<organism evidence="2 3">
    <name type="scientific">Coniella lustricola</name>
    <dbReference type="NCBI Taxonomy" id="2025994"/>
    <lineage>
        <taxon>Eukaryota</taxon>
        <taxon>Fungi</taxon>
        <taxon>Dikarya</taxon>
        <taxon>Ascomycota</taxon>
        <taxon>Pezizomycotina</taxon>
        <taxon>Sordariomycetes</taxon>
        <taxon>Sordariomycetidae</taxon>
        <taxon>Diaporthales</taxon>
        <taxon>Schizoparmaceae</taxon>
        <taxon>Coniella</taxon>
    </lineage>
</organism>
<protein>
    <submittedName>
        <fullName evidence="2">Uncharacterized protein</fullName>
    </submittedName>
</protein>
<dbReference type="InParanoid" id="A0A2T3AEU8"/>
<feature type="region of interest" description="Disordered" evidence="1">
    <location>
        <begin position="1"/>
        <end position="36"/>
    </location>
</feature>
<dbReference type="EMBL" id="KZ678399">
    <property type="protein sequence ID" value="PSR94290.1"/>
    <property type="molecule type" value="Genomic_DNA"/>
</dbReference>
<dbReference type="AlphaFoldDB" id="A0A2T3AEU8"/>
<feature type="region of interest" description="Disordered" evidence="1">
    <location>
        <begin position="53"/>
        <end position="72"/>
    </location>
</feature>
<name>A0A2T3AEU8_9PEZI</name>
<feature type="compositionally biased region" description="Basic and acidic residues" evidence="1">
    <location>
        <begin position="20"/>
        <end position="30"/>
    </location>
</feature>
<evidence type="ECO:0000256" key="1">
    <source>
        <dbReference type="SAM" id="MobiDB-lite"/>
    </source>
</evidence>
<reference evidence="2 3" key="1">
    <citation type="journal article" date="2018" name="Mycol. Prog.">
        <title>Coniella lustricola, a new species from submerged detritus.</title>
        <authorList>
            <person name="Raudabaugh D.B."/>
            <person name="Iturriaga T."/>
            <person name="Carver A."/>
            <person name="Mondo S."/>
            <person name="Pangilinan J."/>
            <person name="Lipzen A."/>
            <person name="He G."/>
            <person name="Amirebrahimi M."/>
            <person name="Grigoriev I.V."/>
            <person name="Miller A.N."/>
        </authorList>
    </citation>
    <scope>NUCLEOTIDE SEQUENCE [LARGE SCALE GENOMIC DNA]</scope>
    <source>
        <strain evidence="2 3">B22-T-1</strain>
    </source>
</reference>
<gene>
    <name evidence="2" type="ORF">BD289DRAFT_143533</name>
</gene>
<dbReference type="Proteomes" id="UP000241462">
    <property type="component" value="Unassembled WGS sequence"/>
</dbReference>
<sequence>MQQEHGARRRSGRARLIDGGTRREGSRWKSTDVPGQDGGKGVCVIGRIAVGGSSGRGRGTGRSRAGRGAAGGQGRRWRCRVWARQMAGWLAGGADGGSTGAFCEDGRVAGCWVKDAMQGWRRRSGATESVARQVTEVVVCVEREKREREREDGGGGVVGKDRASKCVCVDCRAGEKLGSLFQSVEGSRWPLGAPASGPIQWCRGAGEAWVRPG</sequence>
<evidence type="ECO:0000313" key="2">
    <source>
        <dbReference type="EMBL" id="PSR94290.1"/>
    </source>
</evidence>
<evidence type="ECO:0000313" key="3">
    <source>
        <dbReference type="Proteomes" id="UP000241462"/>
    </source>
</evidence>